<organism evidence="8 9">
    <name type="scientific">Jhaorihella thermophila</name>
    <dbReference type="NCBI Taxonomy" id="488547"/>
    <lineage>
        <taxon>Bacteria</taxon>
        <taxon>Pseudomonadati</taxon>
        <taxon>Pseudomonadota</taxon>
        <taxon>Alphaproteobacteria</taxon>
        <taxon>Rhodobacterales</taxon>
        <taxon>Paracoccaceae</taxon>
        <taxon>Jhaorihella</taxon>
    </lineage>
</organism>
<dbReference type="SUPFAM" id="SSF46785">
    <property type="entry name" value="Winged helix' DNA-binding domain"/>
    <property type="match status" value="1"/>
</dbReference>
<comment type="similarity">
    <text evidence="1">In the C-terminal section; belongs to the class-I pyridoxal-phosphate-dependent aminotransferase family.</text>
</comment>
<evidence type="ECO:0000259" key="7">
    <source>
        <dbReference type="PROSITE" id="PS50949"/>
    </source>
</evidence>
<keyword evidence="2" id="KW-0663">Pyridoxal phosphate</keyword>
<dbReference type="GO" id="GO:0003700">
    <property type="term" value="F:DNA-binding transcription factor activity"/>
    <property type="evidence" value="ECO:0007669"/>
    <property type="project" value="InterPro"/>
</dbReference>
<evidence type="ECO:0000256" key="2">
    <source>
        <dbReference type="ARBA" id="ARBA00022898"/>
    </source>
</evidence>
<keyword evidence="9" id="KW-1185">Reference proteome</keyword>
<dbReference type="Pfam" id="PF00155">
    <property type="entry name" value="Aminotran_1_2"/>
    <property type="match status" value="1"/>
</dbReference>
<evidence type="ECO:0000256" key="1">
    <source>
        <dbReference type="ARBA" id="ARBA00005384"/>
    </source>
</evidence>
<keyword evidence="8" id="KW-0032">Aminotransferase</keyword>
<gene>
    <name evidence="8" type="ORF">SAMN05421751_10453</name>
</gene>
<dbReference type="InterPro" id="IPR051446">
    <property type="entry name" value="HTH_trans_reg/aminotransferase"/>
</dbReference>
<dbReference type="AlphaFoldDB" id="A0A1H5UIM4"/>
<evidence type="ECO:0000256" key="3">
    <source>
        <dbReference type="ARBA" id="ARBA00023015"/>
    </source>
</evidence>
<dbReference type="InterPro" id="IPR015421">
    <property type="entry name" value="PyrdxlP-dep_Trfase_major"/>
</dbReference>
<dbReference type="Pfam" id="PF00392">
    <property type="entry name" value="GntR"/>
    <property type="match status" value="1"/>
</dbReference>
<dbReference type="PANTHER" id="PTHR46577">
    <property type="entry name" value="HTH-TYPE TRANSCRIPTIONAL REGULATORY PROTEIN GABR"/>
    <property type="match status" value="1"/>
</dbReference>
<dbReference type="InterPro" id="IPR000524">
    <property type="entry name" value="Tscrpt_reg_HTH_GntR"/>
</dbReference>
<evidence type="ECO:0000313" key="8">
    <source>
        <dbReference type="EMBL" id="SEF74231.1"/>
    </source>
</evidence>
<dbReference type="OrthoDB" id="9808770at2"/>
<protein>
    <submittedName>
        <fullName evidence="8">GntR family transcriptional regulator / MocR family aminotransferase</fullName>
    </submittedName>
</protein>
<dbReference type="EMBL" id="FNVD01000004">
    <property type="protein sequence ID" value="SEF74231.1"/>
    <property type="molecule type" value="Genomic_DNA"/>
</dbReference>
<dbReference type="SMART" id="SM00345">
    <property type="entry name" value="HTH_GNTR"/>
    <property type="match status" value="1"/>
</dbReference>
<accession>A0A1H5UIM4</accession>
<dbReference type="InterPro" id="IPR036390">
    <property type="entry name" value="WH_DNA-bd_sf"/>
</dbReference>
<feature type="region of interest" description="Disordered" evidence="6">
    <location>
        <begin position="94"/>
        <end position="115"/>
    </location>
</feature>
<keyword evidence="4" id="KW-0238">DNA-binding</keyword>
<feature type="domain" description="HTH gntR-type" evidence="7">
    <location>
        <begin position="17"/>
        <end position="85"/>
    </location>
</feature>
<dbReference type="GO" id="GO:0030170">
    <property type="term" value="F:pyridoxal phosphate binding"/>
    <property type="evidence" value="ECO:0007669"/>
    <property type="project" value="InterPro"/>
</dbReference>
<dbReference type="PROSITE" id="PS50949">
    <property type="entry name" value="HTH_GNTR"/>
    <property type="match status" value="1"/>
</dbReference>
<keyword evidence="8" id="KW-0808">Transferase</keyword>
<dbReference type="Gene3D" id="3.40.640.10">
    <property type="entry name" value="Type I PLP-dependent aspartate aminotransferase-like (Major domain)"/>
    <property type="match status" value="1"/>
</dbReference>
<dbReference type="InterPro" id="IPR015424">
    <property type="entry name" value="PyrdxlP-dep_Trfase"/>
</dbReference>
<dbReference type="GO" id="GO:0003677">
    <property type="term" value="F:DNA binding"/>
    <property type="evidence" value="ECO:0007669"/>
    <property type="project" value="UniProtKB-KW"/>
</dbReference>
<reference evidence="8 9" key="1">
    <citation type="submission" date="2016-10" db="EMBL/GenBank/DDBJ databases">
        <authorList>
            <person name="de Groot N.N."/>
        </authorList>
    </citation>
    <scope>NUCLEOTIDE SEQUENCE [LARGE SCALE GENOMIC DNA]</scope>
    <source>
        <strain evidence="8 9">DSM 23413</strain>
    </source>
</reference>
<evidence type="ECO:0000256" key="5">
    <source>
        <dbReference type="ARBA" id="ARBA00023163"/>
    </source>
</evidence>
<name>A0A1H5UIM4_9RHOB</name>
<evidence type="ECO:0000256" key="4">
    <source>
        <dbReference type="ARBA" id="ARBA00023125"/>
    </source>
</evidence>
<proteinExistence type="inferred from homology"/>
<keyword evidence="5" id="KW-0804">Transcription</keyword>
<dbReference type="InterPro" id="IPR004839">
    <property type="entry name" value="Aminotransferase_I/II_large"/>
</dbReference>
<dbReference type="Gene3D" id="1.10.10.10">
    <property type="entry name" value="Winged helix-like DNA-binding domain superfamily/Winged helix DNA-binding domain"/>
    <property type="match status" value="1"/>
</dbReference>
<dbReference type="CDD" id="cd00609">
    <property type="entry name" value="AAT_like"/>
    <property type="match status" value="1"/>
</dbReference>
<dbReference type="PANTHER" id="PTHR46577:SF1">
    <property type="entry name" value="HTH-TYPE TRANSCRIPTIONAL REGULATORY PROTEIN GABR"/>
    <property type="match status" value="1"/>
</dbReference>
<keyword evidence="3" id="KW-0805">Transcription regulation</keyword>
<dbReference type="SUPFAM" id="SSF53383">
    <property type="entry name" value="PLP-dependent transferases"/>
    <property type="match status" value="1"/>
</dbReference>
<dbReference type="GO" id="GO:0008483">
    <property type="term" value="F:transaminase activity"/>
    <property type="evidence" value="ECO:0007669"/>
    <property type="project" value="UniProtKB-KW"/>
</dbReference>
<dbReference type="Proteomes" id="UP000236742">
    <property type="component" value="Unassembled WGS sequence"/>
</dbReference>
<dbReference type="PRINTS" id="PR00035">
    <property type="entry name" value="HTHGNTR"/>
</dbReference>
<sequence>MKQSPWLAFSIDRRAKAPIFEQICSGLRKAIIAGELTEGTRLPPTRAFATELGVSRSTVVTAYEQLVAEGYLSSRQGSGYRVCAIGEVERLRPARRRKDTADQGQAGPPLPFEPSQPDMRLFPYRQWARAVSRLCRTDPRSMLEGGSRLGNAELREAIADHVAQWRGIDVAPGQIIVTAGSTDALEICLRTLAEAGDTIALEDPGYPPLRHFAKNHGLMAEYLKIDDGGALLPRAGSAARLAVLTPSHQYPLGGAMSPGRRLEFLAWAREHDGWIIEDDYDSEFRYAGRPIPAMAGFDQLDRTIYVGSFSKIFSNALRLGYIVAPEALVDRLAATLGRFGLKASYMPQPALAAFMQSGEFYRHLRRVRRIYGERRKFLIERLRHDFADHGHVVDHQAGMQLVFHLADGLDDAEIARRAAARGVCVRPLSAFSIRDTGHNGLILGFCGFSEDEMAPALDVLKACITGR</sequence>
<dbReference type="CDD" id="cd07377">
    <property type="entry name" value="WHTH_GntR"/>
    <property type="match status" value="1"/>
</dbReference>
<dbReference type="RefSeq" id="WP_104007289.1">
    <property type="nucleotide sequence ID" value="NZ_FNVD01000004.1"/>
</dbReference>
<dbReference type="InterPro" id="IPR036388">
    <property type="entry name" value="WH-like_DNA-bd_sf"/>
</dbReference>
<evidence type="ECO:0000256" key="6">
    <source>
        <dbReference type="SAM" id="MobiDB-lite"/>
    </source>
</evidence>
<evidence type="ECO:0000313" key="9">
    <source>
        <dbReference type="Proteomes" id="UP000236742"/>
    </source>
</evidence>